<feature type="signal peptide" evidence="1">
    <location>
        <begin position="1"/>
        <end position="22"/>
    </location>
</feature>
<organism evidence="3">
    <name type="scientific">Mesocestoides corti</name>
    <name type="common">Flatworm</name>
    <dbReference type="NCBI Taxonomy" id="53468"/>
    <lineage>
        <taxon>Eukaryota</taxon>
        <taxon>Metazoa</taxon>
        <taxon>Spiralia</taxon>
        <taxon>Lophotrochozoa</taxon>
        <taxon>Platyhelminthes</taxon>
        <taxon>Cestoda</taxon>
        <taxon>Eucestoda</taxon>
        <taxon>Cyclophyllidea</taxon>
        <taxon>Mesocestoididae</taxon>
        <taxon>Mesocestoides</taxon>
    </lineage>
</organism>
<dbReference type="SMART" id="SM00198">
    <property type="entry name" value="SCP"/>
    <property type="match status" value="1"/>
</dbReference>
<dbReference type="Gene3D" id="3.40.33.10">
    <property type="entry name" value="CAP"/>
    <property type="match status" value="1"/>
</dbReference>
<feature type="domain" description="SCP" evidence="2">
    <location>
        <begin position="28"/>
        <end position="164"/>
    </location>
</feature>
<name>A0A5K3G3S9_MESCO</name>
<dbReference type="AlphaFoldDB" id="A0A5K3G3S9"/>
<sequence length="194" mass="21763">MCEDVEIIRVIYLMALIWSVVADVPTEEERTQIVEFLTNLRESVKPPASNMMLMRYSSELEAAAQKYLASCSTTGPDRSSLPEDVFKLGSYSNLKEPTSINMLSFYASEGNSYNYDQNQCATSCLFYKMMILAASNAVGCGQINCTRQRDKSESYLIICLFKLNGGNADEQPYKRGESCSECPDGFACERKQCF</sequence>
<dbReference type="InterPro" id="IPR035940">
    <property type="entry name" value="CAP_sf"/>
</dbReference>
<protein>
    <submittedName>
        <fullName evidence="3">SCP domain-containing protein</fullName>
    </submittedName>
</protein>
<dbReference type="InterPro" id="IPR001283">
    <property type="entry name" value="CRISP-related"/>
</dbReference>
<dbReference type="Pfam" id="PF00188">
    <property type="entry name" value="CAP"/>
    <property type="match status" value="1"/>
</dbReference>
<evidence type="ECO:0000259" key="2">
    <source>
        <dbReference type="SMART" id="SM00198"/>
    </source>
</evidence>
<evidence type="ECO:0000256" key="1">
    <source>
        <dbReference type="SAM" id="SignalP"/>
    </source>
</evidence>
<keyword evidence="1" id="KW-0732">Signal</keyword>
<proteinExistence type="predicted"/>
<dbReference type="SUPFAM" id="SSF55797">
    <property type="entry name" value="PR-1-like"/>
    <property type="match status" value="1"/>
</dbReference>
<dbReference type="InterPro" id="IPR014044">
    <property type="entry name" value="CAP_dom"/>
</dbReference>
<accession>A0A5K3G3S9</accession>
<evidence type="ECO:0000313" key="3">
    <source>
        <dbReference type="WBParaSite" id="MCU_013830-RA"/>
    </source>
</evidence>
<feature type="chain" id="PRO_5024361148" evidence="1">
    <location>
        <begin position="23"/>
        <end position="194"/>
    </location>
</feature>
<dbReference type="PANTHER" id="PTHR10334">
    <property type="entry name" value="CYSTEINE-RICH SECRETORY PROTEIN-RELATED"/>
    <property type="match status" value="1"/>
</dbReference>
<dbReference type="CDD" id="cd05380">
    <property type="entry name" value="CAP_euk"/>
    <property type="match status" value="1"/>
</dbReference>
<dbReference type="WBParaSite" id="MCU_013830-RA">
    <property type="protein sequence ID" value="MCU_013830-RA"/>
    <property type="gene ID" value="MCU_013830"/>
</dbReference>
<reference evidence="3" key="1">
    <citation type="submission" date="2019-11" db="UniProtKB">
        <authorList>
            <consortium name="WormBaseParasite"/>
        </authorList>
    </citation>
    <scope>IDENTIFICATION</scope>
</reference>